<evidence type="ECO:0000256" key="6">
    <source>
        <dbReference type="ARBA" id="ARBA00023315"/>
    </source>
</evidence>
<evidence type="ECO:0000256" key="3">
    <source>
        <dbReference type="ARBA" id="ARBA00022692"/>
    </source>
</evidence>
<dbReference type="OMA" id="CGKSHPI"/>
<keyword evidence="3 7" id="KW-0812">Transmembrane</keyword>
<dbReference type="eggNOG" id="KOG1311">
    <property type="taxonomic scope" value="Eukaryota"/>
</dbReference>
<evidence type="ECO:0000256" key="2">
    <source>
        <dbReference type="ARBA" id="ARBA00022679"/>
    </source>
</evidence>
<dbReference type="GO" id="GO:0019706">
    <property type="term" value="F:protein-cysteine S-palmitoyltransferase activity"/>
    <property type="evidence" value="ECO:0007669"/>
    <property type="project" value="UniProtKB-EC"/>
</dbReference>
<dbReference type="PANTHER" id="PTHR12246">
    <property type="entry name" value="PALMITOYLTRANSFERASE ZDHHC16"/>
    <property type="match status" value="1"/>
</dbReference>
<evidence type="ECO:0000256" key="7">
    <source>
        <dbReference type="RuleBase" id="RU079119"/>
    </source>
</evidence>
<sequence length="280" mass="31850">MVFHKDPCGIFCVLFTYSLVVYADYVVIEHIILTALAGSIWGTIHGILFNLVIFGLLYSHMRTVFCDPGIVPLPVMGLDFSDLHVQKNKGTAESMSGEDWTVCQRCETYRPPRAHHCKICRRCVRRMDHHCPWVNNCIGELNQKYFIQFLFYTALLCIYALVLNISGWMWLFGNSRSTNADILSRKSTVVHGIGLCIESILFGLFVIVMIFDQISSIFGDETGVEYTIHRSRKLRPPRPRKPRMALLREVFGYGPIYTWLMPCSAPGGTIRALVPGSYDV</sequence>
<evidence type="ECO:0000256" key="5">
    <source>
        <dbReference type="ARBA" id="ARBA00023136"/>
    </source>
</evidence>
<evidence type="ECO:0000259" key="8">
    <source>
        <dbReference type="Pfam" id="PF01529"/>
    </source>
</evidence>
<feature type="domain" description="Palmitoyltransferase DHHC" evidence="8">
    <location>
        <begin position="100"/>
        <end position="227"/>
    </location>
</feature>
<accession>H2YDE7</accession>
<keyword evidence="5 7" id="KW-0472">Membrane</keyword>
<dbReference type="Ensembl" id="ENSCSAVT00000003396.1">
    <property type="protein sequence ID" value="ENSCSAVP00000003345.1"/>
    <property type="gene ID" value="ENSCSAVG00000001992.1"/>
</dbReference>
<dbReference type="InParanoid" id="H2YDE7"/>
<dbReference type="Pfam" id="PF01529">
    <property type="entry name" value="DHHC"/>
    <property type="match status" value="1"/>
</dbReference>
<dbReference type="GO" id="GO:0016020">
    <property type="term" value="C:membrane"/>
    <property type="evidence" value="ECO:0007669"/>
    <property type="project" value="UniProtKB-SubCell"/>
</dbReference>
<reference evidence="10" key="1">
    <citation type="submission" date="2003-08" db="EMBL/GenBank/DDBJ databases">
        <authorList>
            <person name="Birren B."/>
            <person name="Nusbaum C."/>
            <person name="Abebe A."/>
            <person name="Abouelleil A."/>
            <person name="Adekoya E."/>
            <person name="Ait-zahra M."/>
            <person name="Allen N."/>
            <person name="Allen T."/>
            <person name="An P."/>
            <person name="Anderson M."/>
            <person name="Anderson S."/>
            <person name="Arachchi H."/>
            <person name="Armbruster J."/>
            <person name="Bachantsang P."/>
            <person name="Baldwin J."/>
            <person name="Barry A."/>
            <person name="Bayul T."/>
            <person name="Blitshsteyn B."/>
            <person name="Bloom T."/>
            <person name="Blye J."/>
            <person name="Boguslavskiy L."/>
            <person name="Borowsky M."/>
            <person name="Boukhgalter B."/>
            <person name="Brunache A."/>
            <person name="Butler J."/>
            <person name="Calixte N."/>
            <person name="Calvo S."/>
            <person name="Camarata J."/>
            <person name="Campo K."/>
            <person name="Chang J."/>
            <person name="Cheshatsang Y."/>
            <person name="Citroen M."/>
            <person name="Collymore A."/>
            <person name="Considine T."/>
            <person name="Cook A."/>
            <person name="Cooke P."/>
            <person name="Corum B."/>
            <person name="Cuomo C."/>
            <person name="David R."/>
            <person name="Dawoe T."/>
            <person name="Degray S."/>
            <person name="Dodge S."/>
            <person name="Dooley K."/>
            <person name="Dorje P."/>
            <person name="Dorjee K."/>
            <person name="Dorris L."/>
            <person name="Duffey N."/>
            <person name="Dupes A."/>
            <person name="Elkins T."/>
            <person name="Engels R."/>
            <person name="Erickson J."/>
            <person name="Farina A."/>
            <person name="Faro S."/>
            <person name="Ferreira P."/>
            <person name="Fischer H."/>
            <person name="Fitzgerald M."/>
            <person name="Foley K."/>
            <person name="Gage D."/>
            <person name="Galagan J."/>
            <person name="Gearin G."/>
            <person name="Gnerre S."/>
            <person name="Gnirke A."/>
            <person name="Goyette A."/>
            <person name="Graham J."/>
            <person name="Grandbois E."/>
            <person name="Gyaltsen K."/>
            <person name="Hafez N."/>
            <person name="Hagopian D."/>
            <person name="Hagos B."/>
            <person name="Hall J."/>
            <person name="Hatcher B."/>
            <person name="Heller A."/>
            <person name="Higgins H."/>
            <person name="Honan T."/>
            <person name="Horn A."/>
            <person name="Houde N."/>
            <person name="Hughes L."/>
            <person name="Hulme W."/>
            <person name="Husby E."/>
            <person name="Iliev I."/>
            <person name="Jaffe D."/>
            <person name="Jones C."/>
            <person name="Kamal M."/>
            <person name="Kamat A."/>
            <person name="Kamvysselis M."/>
            <person name="Karlsson E."/>
            <person name="Kells C."/>
            <person name="Kieu A."/>
            <person name="Kisner P."/>
            <person name="Kodira C."/>
            <person name="Kulbokas E."/>
            <person name="Labutti K."/>
            <person name="Lama D."/>
            <person name="Landers T."/>
            <person name="Leger J."/>
            <person name="Levine S."/>
            <person name="Lewis D."/>
            <person name="Lewis T."/>
            <person name="Lindblad-toh K."/>
            <person name="Liu X."/>
            <person name="Lokyitsang T."/>
            <person name="Lokyitsang Y."/>
            <person name="Lucien O."/>
            <person name="Lui A."/>
            <person name="Ma L.J."/>
            <person name="Mabbitt R."/>
            <person name="Macdonald J."/>
            <person name="Maclean C."/>
            <person name="Major J."/>
            <person name="Manning J."/>
            <person name="Marabella R."/>
            <person name="Maru K."/>
            <person name="Matthews C."/>
            <person name="Mauceli E."/>
            <person name="Mccarthy M."/>
            <person name="Mcdonough S."/>
            <person name="Mcghee T."/>
            <person name="Meldrim J."/>
            <person name="Meneus L."/>
            <person name="Mesirov J."/>
            <person name="Mihalev A."/>
            <person name="Mihova T."/>
            <person name="Mikkelsen T."/>
            <person name="Mlenga V."/>
            <person name="Moru K."/>
            <person name="Mozes J."/>
            <person name="Mulrain L."/>
            <person name="Munson G."/>
            <person name="Naylor J."/>
            <person name="Newes C."/>
            <person name="Nguyen C."/>
            <person name="Nguyen N."/>
            <person name="Nguyen T."/>
            <person name="Nicol R."/>
            <person name="Nielsen C."/>
            <person name="Nizzari M."/>
            <person name="Norbu C."/>
            <person name="Norbu N."/>
            <person name="O'donnell P."/>
            <person name="Okoawo O."/>
            <person name="O'leary S."/>
            <person name="Omotosho B."/>
            <person name="O'neill K."/>
            <person name="Osman S."/>
            <person name="Parker S."/>
            <person name="Perrin D."/>
            <person name="Phunkhang P."/>
            <person name="Piqani B."/>
            <person name="Purcell S."/>
            <person name="Rachupka T."/>
            <person name="Ramasamy U."/>
            <person name="Rameau R."/>
            <person name="Ray V."/>
            <person name="Raymond C."/>
            <person name="Retta R."/>
            <person name="Richardson S."/>
            <person name="Rise C."/>
            <person name="Rodriguez J."/>
            <person name="Rogers J."/>
            <person name="Rogov P."/>
            <person name="Rutman M."/>
            <person name="Schupbach R."/>
            <person name="Seaman C."/>
            <person name="Settipalli S."/>
            <person name="Sharpe T."/>
            <person name="Sheridan J."/>
            <person name="Sherpa N."/>
            <person name="Shi J."/>
            <person name="Smirnov S."/>
            <person name="Smith C."/>
            <person name="Sougnez C."/>
            <person name="Spencer B."/>
            <person name="Stalker J."/>
            <person name="Stange-thomann N."/>
            <person name="Stavropoulos S."/>
            <person name="Stetson K."/>
            <person name="Stone C."/>
            <person name="Stone S."/>
            <person name="Stubbs M."/>
            <person name="Talamas J."/>
            <person name="Tchuinga P."/>
            <person name="Tenzing P."/>
            <person name="Tesfaye S."/>
            <person name="Theodore J."/>
            <person name="Thoulutsang Y."/>
            <person name="Topham K."/>
            <person name="Towey S."/>
            <person name="Tsamla T."/>
            <person name="Tsomo N."/>
            <person name="Vallee D."/>
            <person name="Vassiliev H."/>
            <person name="Venkataraman V."/>
            <person name="Vinson J."/>
            <person name="Vo A."/>
            <person name="Wade C."/>
            <person name="Wang S."/>
            <person name="Wangchuk T."/>
            <person name="Wangdi T."/>
            <person name="Whittaker C."/>
            <person name="Wilkinson J."/>
            <person name="Wu Y."/>
            <person name="Wyman D."/>
            <person name="Yadav S."/>
            <person name="Yang S."/>
            <person name="Yang X."/>
            <person name="Yeager S."/>
            <person name="Yee E."/>
            <person name="Young G."/>
            <person name="Zainoun J."/>
            <person name="Zembeck L."/>
            <person name="Zimmer A."/>
            <person name="Zody M."/>
            <person name="Lander E."/>
        </authorList>
    </citation>
    <scope>NUCLEOTIDE SEQUENCE [LARGE SCALE GENOMIC DNA]</scope>
</reference>
<dbReference type="PROSITE" id="PS50216">
    <property type="entry name" value="DHHC"/>
    <property type="match status" value="1"/>
</dbReference>
<dbReference type="InterPro" id="IPR001594">
    <property type="entry name" value="Palmitoyltrfase_DHHC"/>
</dbReference>
<dbReference type="AlphaFoldDB" id="H2YDE7"/>
<dbReference type="Proteomes" id="UP000007875">
    <property type="component" value="Unassembled WGS sequence"/>
</dbReference>
<feature type="transmembrane region" description="Helical" evidence="7">
    <location>
        <begin position="191"/>
        <end position="211"/>
    </location>
</feature>
<proteinExistence type="inferred from homology"/>
<comment type="similarity">
    <text evidence="7">Belongs to the DHHC palmitoyltransferase family.</text>
</comment>
<keyword evidence="4 7" id="KW-1133">Transmembrane helix</keyword>
<keyword evidence="2 7" id="KW-0808">Transferase</keyword>
<comment type="subcellular location">
    <subcellularLocation>
        <location evidence="1">Membrane</location>
        <topology evidence="1">Multi-pass membrane protein</topology>
    </subcellularLocation>
</comment>
<evidence type="ECO:0000313" key="10">
    <source>
        <dbReference type="Proteomes" id="UP000007875"/>
    </source>
</evidence>
<dbReference type="HOGENOM" id="CLU_048061_0_0_1"/>
<name>H2YDE7_CIOSA</name>
<reference evidence="9" key="3">
    <citation type="submission" date="2025-09" db="UniProtKB">
        <authorList>
            <consortium name="Ensembl"/>
        </authorList>
    </citation>
    <scope>IDENTIFICATION</scope>
</reference>
<comment type="domain">
    <text evidence="7">The DHHC domain is required for palmitoyltransferase activity.</text>
</comment>
<feature type="transmembrane region" description="Helical" evidence="7">
    <location>
        <begin position="149"/>
        <end position="171"/>
    </location>
</feature>
<comment type="catalytic activity">
    <reaction evidence="7">
        <text>L-cysteinyl-[protein] + hexadecanoyl-CoA = S-hexadecanoyl-L-cysteinyl-[protein] + CoA</text>
        <dbReference type="Rhea" id="RHEA:36683"/>
        <dbReference type="Rhea" id="RHEA-COMP:10131"/>
        <dbReference type="Rhea" id="RHEA-COMP:11032"/>
        <dbReference type="ChEBI" id="CHEBI:29950"/>
        <dbReference type="ChEBI" id="CHEBI:57287"/>
        <dbReference type="ChEBI" id="CHEBI:57379"/>
        <dbReference type="ChEBI" id="CHEBI:74151"/>
        <dbReference type="EC" id="2.3.1.225"/>
    </reaction>
</comment>
<dbReference type="InterPro" id="IPR039859">
    <property type="entry name" value="PFA4/ZDH16/20/ERF2-like"/>
</dbReference>
<keyword evidence="10" id="KW-1185">Reference proteome</keyword>
<organism evidence="9 10">
    <name type="scientific">Ciona savignyi</name>
    <name type="common">Pacific transparent sea squirt</name>
    <dbReference type="NCBI Taxonomy" id="51511"/>
    <lineage>
        <taxon>Eukaryota</taxon>
        <taxon>Metazoa</taxon>
        <taxon>Chordata</taxon>
        <taxon>Tunicata</taxon>
        <taxon>Ascidiacea</taxon>
        <taxon>Phlebobranchia</taxon>
        <taxon>Cionidae</taxon>
        <taxon>Ciona</taxon>
    </lineage>
</organism>
<dbReference type="EC" id="2.3.1.225" evidence="7"/>
<evidence type="ECO:0000256" key="4">
    <source>
        <dbReference type="ARBA" id="ARBA00022989"/>
    </source>
</evidence>
<protein>
    <recommendedName>
        <fullName evidence="7">Palmitoyltransferase</fullName>
        <ecNumber evidence="7">2.3.1.225</ecNumber>
    </recommendedName>
</protein>
<keyword evidence="6 7" id="KW-0012">Acyltransferase</keyword>
<dbReference type="STRING" id="51511.ENSCSAVP00000003345"/>
<dbReference type="FunCoup" id="H2YDE7">
    <property type="interactions" value="8"/>
</dbReference>
<feature type="transmembrane region" description="Helical" evidence="7">
    <location>
        <begin position="33"/>
        <end position="58"/>
    </location>
</feature>
<evidence type="ECO:0000313" key="9">
    <source>
        <dbReference type="Ensembl" id="ENSCSAVP00000003345.1"/>
    </source>
</evidence>
<dbReference type="GeneTree" id="ENSGT00940000164842"/>
<reference evidence="9" key="2">
    <citation type="submission" date="2025-08" db="UniProtKB">
        <authorList>
            <consortium name="Ensembl"/>
        </authorList>
    </citation>
    <scope>IDENTIFICATION</scope>
</reference>
<evidence type="ECO:0000256" key="1">
    <source>
        <dbReference type="ARBA" id="ARBA00004141"/>
    </source>
</evidence>